<proteinExistence type="predicted"/>
<evidence type="ECO:0000313" key="1">
    <source>
        <dbReference type="EMBL" id="KAJ3578836.1"/>
    </source>
</evidence>
<protein>
    <recommendedName>
        <fullName evidence="3">Protein kinase domain-containing protein</fullName>
    </recommendedName>
</protein>
<evidence type="ECO:0008006" key="3">
    <source>
        <dbReference type="Google" id="ProtNLM"/>
    </source>
</evidence>
<reference evidence="1" key="1">
    <citation type="submission" date="2022-07" db="EMBL/GenBank/DDBJ databases">
        <title>Genome Sequence of Xylaria arbuscula.</title>
        <authorList>
            <person name="Buettner E."/>
        </authorList>
    </citation>
    <scope>NUCLEOTIDE SEQUENCE</scope>
    <source>
        <strain evidence="1">VT107</strain>
    </source>
</reference>
<name>A0A9W8NKH2_9PEZI</name>
<comment type="caution">
    <text evidence="1">The sequence shown here is derived from an EMBL/GenBank/DDBJ whole genome shotgun (WGS) entry which is preliminary data.</text>
</comment>
<dbReference type="AlphaFoldDB" id="A0A9W8NKH2"/>
<keyword evidence="2" id="KW-1185">Reference proteome</keyword>
<gene>
    <name evidence="1" type="ORF">NPX13_g1728</name>
</gene>
<dbReference type="EMBL" id="JANPWZ010000164">
    <property type="protein sequence ID" value="KAJ3578836.1"/>
    <property type="molecule type" value="Genomic_DNA"/>
</dbReference>
<dbReference type="Proteomes" id="UP001148614">
    <property type="component" value="Unassembled WGS sequence"/>
</dbReference>
<evidence type="ECO:0000313" key="2">
    <source>
        <dbReference type="Proteomes" id="UP001148614"/>
    </source>
</evidence>
<accession>A0A9W8NKH2</accession>
<dbReference type="VEuPathDB" id="FungiDB:F4678DRAFT_433768"/>
<sequence>MRDWKIPAPDPDRPECPYIPGFVMQATEHEPPTPFGRGQHYPKSTRTEPPLGWIEDLPQTRYVLEYPPLETQWPHGKPRRTATITVTGRIPNGRDRRAKLVVCEVLVGGNNRPYTAVAKVYDALYYDAEEIDETWIVSNTDEDYSKEAWAYSTLQTTKRPQKPGFAPAYFGSWTFDLSLTLQGKAYKRPVRFILIEHIHGACMRDLMTLKNHDSDRCRCSRIEHYPDAFQYDEAYRLDVLAQLLEGIVRQRHAGVAQADHAPRNVMLVPSPRGAPEPLAVPRVVLIDYNQARIDQYGRYRHLFPSDKPLPQNPAEHFWNTRFSDFHGWRPDEWASYSKEARDSVRNWLIRTFVQNGADKFRPIKDEILEEISDLLAPKHK</sequence>
<organism evidence="1 2">
    <name type="scientific">Xylaria arbuscula</name>
    <dbReference type="NCBI Taxonomy" id="114810"/>
    <lineage>
        <taxon>Eukaryota</taxon>
        <taxon>Fungi</taxon>
        <taxon>Dikarya</taxon>
        <taxon>Ascomycota</taxon>
        <taxon>Pezizomycotina</taxon>
        <taxon>Sordariomycetes</taxon>
        <taxon>Xylariomycetidae</taxon>
        <taxon>Xylariales</taxon>
        <taxon>Xylariaceae</taxon>
        <taxon>Xylaria</taxon>
    </lineage>
</organism>